<dbReference type="InParanoid" id="A0A369K571"/>
<organism evidence="1 2">
    <name type="scientific">Hypsizygus marmoreus</name>
    <name type="common">White beech mushroom</name>
    <name type="synonym">Agaricus marmoreus</name>
    <dbReference type="NCBI Taxonomy" id="39966"/>
    <lineage>
        <taxon>Eukaryota</taxon>
        <taxon>Fungi</taxon>
        <taxon>Dikarya</taxon>
        <taxon>Basidiomycota</taxon>
        <taxon>Agaricomycotina</taxon>
        <taxon>Agaricomycetes</taxon>
        <taxon>Agaricomycetidae</taxon>
        <taxon>Agaricales</taxon>
        <taxon>Tricholomatineae</taxon>
        <taxon>Lyophyllaceae</taxon>
        <taxon>Hypsizygus</taxon>
    </lineage>
</organism>
<accession>A0A369K571</accession>
<evidence type="ECO:0000313" key="1">
    <source>
        <dbReference type="EMBL" id="RDB29048.1"/>
    </source>
</evidence>
<reference evidence="1" key="1">
    <citation type="submission" date="2018-04" db="EMBL/GenBank/DDBJ databases">
        <title>Whole genome sequencing of Hypsizygus marmoreus.</title>
        <authorList>
            <person name="Choi I.-G."/>
            <person name="Min B."/>
            <person name="Kim J.-G."/>
            <person name="Kim S."/>
            <person name="Oh Y.-L."/>
            <person name="Kong W.-S."/>
            <person name="Park H."/>
            <person name="Jeong J."/>
            <person name="Song E.-S."/>
        </authorList>
    </citation>
    <scope>NUCLEOTIDE SEQUENCE [LARGE SCALE GENOMIC DNA]</scope>
    <source>
        <strain evidence="1">51987-8</strain>
    </source>
</reference>
<evidence type="ECO:0000313" key="2">
    <source>
        <dbReference type="Proteomes" id="UP000076154"/>
    </source>
</evidence>
<dbReference type="Proteomes" id="UP000076154">
    <property type="component" value="Unassembled WGS sequence"/>
</dbReference>
<dbReference type="AlphaFoldDB" id="A0A369K571"/>
<comment type="caution">
    <text evidence="1">The sequence shown here is derived from an EMBL/GenBank/DDBJ whole genome shotgun (WGS) entry which is preliminary data.</text>
</comment>
<gene>
    <name evidence="1" type="ORF">Hypma_015302</name>
</gene>
<keyword evidence="2" id="KW-1185">Reference proteome</keyword>
<sequence length="115" mass="13188">MESQDRTNYYTICMGQRREKYRSRSESRYAPYPPHTSLHKLKVTYLDPAYVEDLVEMIKPRPSGDALAAVLEQEPQRRQGNVVNDEEEQRGVRGVLGMISDFVADLKRAVVGEAE</sequence>
<name>A0A369K571_HYPMA</name>
<proteinExistence type="predicted"/>
<protein>
    <submittedName>
        <fullName evidence="1">Uncharacterized protein</fullName>
    </submittedName>
</protein>
<dbReference type="EMBL" id="LUEZ02000010">
    <property type="protein sequence ID" value="RDB29048.1"/>
    <property type="molecule type" value="Genomic_DNA"/>
</dbReference>